<evidence type="ECO:0000313" key="2">
    <source>
        <dbReference type="Proteomes" id="UP001060085"/>
    </source>
</evidence>
<sequence>MSSSVMFNPSCYGFGNLDGTPLELNIRKETYHRVQRPRRKCWRRTNLMLWRFDNEFFFKSISLLPCIFLQRLKIVLSIGCLLCDYEICYLWNSYGVAMLVDKLNALFVYSLLNLECLELLQGPVTRAMVRRMEEEHQRKIAIFKKMIQDFAWQLIGAEEEDFRGSKTFLLSRVQVEESKEASLRSLEASKSKEEGFWTLPQPVGSARGGRKIRPTYHLR</sequence>
<gene>
    <name evidence="1" type="ORF">M9H77_22269</name>
</gene>
<dbReference type="EMBL" id="CM044705">
    <property type="protein sequence ID" value="KAI5662946.1"/>
    <property type="molecule type" value="Genomic_DNA"/>
</dbReference>
<organism evidence="1 2">
    <name type="scientific">Catharanthus roseus</name>
    <name type="common">Madagascar periwinkle</name>
    <name type="synonym">Vinca rosea</name>
    <dbReference type="NCBI Taxonomy" id="4058"/>
    <lineage>
        <taxon>Eukaryota</taxon>
        <taxon>Viridiplantae</taxon>
        <taxon>Streptophyta</taxon>
        <taxon>Embryophyta</taxon>
        <taxon>Tracheophyta</taxon>
        <taxon>Spermatophyta</taxon>
        <taxon>Magnoliopsida</taxon>
        <taxon>eudicotyledons</taxon>
        <taxon>Gunneridae</taxon>
        <taxon>Pentapetalae</taxon>
        <taxon>asterids</taxon>
        <taxon>lamiids</taxon>
        <taxon>Gentianales</taxon>
        <taxon>Apocynaceae</taxon>
        <taxon>Rauvolfioideae</taxon>
        <taxon>Vinceae</taxon>
        <taxon>Catharanthinae</taxon>
        <taxon>Catharanthus</taxon>
    </lineage>
</organism>
<evidence type="ECO:0000313" key="1">
    <source>
        <dbReference type="EMBL" id="KAI5662946.1"/>
    </source>
</evidence>
<accession>A0ACC0AQN9</accession>
<comment type="caution">
    <text evidence="1">The sequence shown here is derived from an EMBL/GenBank/DDBJ whole genome shotgun (WGS) entry which is preliminary data.</text>
</comment>
<dbReference type="Proteomes" id="UP001060085">
    <property type="component" value="Linkage Group LG05"/>
</dbReference>
<protein>
    <submittedName>
        <fullName evidence="1">Uncharacterized protein</fullName>
    </submittedName>
</protein>
<name>A0ACC0AQN9_CATRO</name>
<keyword evidence="2" id="KW-1185">Reference proteome</keyword>
<reference evidence="2" key="1">
    <citation type="journal article" date="2023" name="Nat. Plants">
        <title>Single-cell RNA sequencing provides a high-resolution roadmap for understanding the multicellular compartmentation of specialized metabolism.</title>
        <authorList>
            <person name="Sun S."/>
            <person name="Shen X."/>
            <person name="Li Y."/>
            <person name="Li Y."/>
            <person name="Wang S."/>
            <person name="Li R."/>
            <person name="Zhang H."/>
            <person name="Shen G."/>
            <person name="Guo B."/>
            <person name="Wei J."/>
            <person name="Xu J."/>
            <person name="St-Pierre B."/>
            <person name="Chen S."/>
            <person name="Sun C."/>
        </authorList>
    </citation>
    <scope>NUCLEOTIDE SEQUENCE [LARGE SCALE GENOMIC DNA]</scope>
</reference>
<proteinExistence type="predicted"/>